<feature type="compositionally biased region" description="Low complexity" evidence="1">
    <location>
        <begin position="92"/>
        <end position="101"/>
    </location>
</feature>
<feature type="compositionally biased region" description="Pro residues" evidence="1">
    <location>
        <begin position="235"/>
        <end position="244"/>
    </location>
</feature>
<reference evidence="2" key="1">
    <citation type="journal article" date="2023" name="Mol. Phylogenet. Evol.">
        <title>Genome-scale phylogeny and comparative genomics of the fungal order Sordariales.</title>
        <authorList>
            <person name="Hensen N."/>
            <person name="Bonometti L."/>
            <person name="Westerberg I."/>
            <person name="Brannstrom I.O."/>
            <person name="Guillou S."/>
            <person name="Cros-Aarteil S."/>
            <person name="Calhoun S."/>
            <person name="Haridas S."/>
            <person name="Kuo A."/>
            <person name="Mondo S."/>
            <person name="Pangilinan J."/>
            <person name="Riley R."/>
            <person name="LaButti K."/>
            <person name="Andreopoulos B."/>
            <person name="Lipzen A."/>
            <person name="Chen C."/>
            <person name="Yan M."/>
            <person name="Daum C."/>
            <person name="Ng V."/>
            <person name="Clum A."/>
            <person name="Steindorff A."/>
            <person name="Ohm R.A."/>
            <person name="Martin F."/>
            <person name="Silar P."/>
            <person name="Natvig D.O."/>
            <person name="Lalanne C."/>
            <person name="Gautier V."/>
            <person name="Ament-Velasquez S.L."/>
            <person name="Kruys A."/>
            <person name="Hutchinson M.I."/>
            <person name="Powell A.J."/>
            <person name="Barry K."/>
            <person name="Miller A.N."/>
            <person name="Grigoriev I.V."/>
            <person name="Debuchy R."/>
            <person name="Gladieux P."/>
            <person name="Hiltunen Thoren M."/>
            <person name="Johannesson H."/>
        </authorList>
    </citation>
    <scope>NUCLEOTIDE SEQUENCE</scope>
    <source>
        <strain evidence="2">CBS 141.50</strain>
    </source>
</reference>
<dbReference type="AlphaFoldDB" id="A0AAN6V0F8"/>
<organism evidence="2 3">
    <name type="scientific">Dichotomopilus funicola</name>
    <dbReference type="NCBI Taxonomy" id="1934379"/>
    <lineage>
        <taxon>Eukaryota</taxon>
        <taxon>Fungi</taxon>
        <taxon>Dikarya</taxon>
        <taxon>Ascomycota</taxon>
        <taxon>Pezizomycotina</taxon>
        <taxon>Sordariomycetes</taxon>
        <taxon>Sordariomycetidae</taxon>
        <taxon>Sordariales</taxon>
        <taxon>Chaetomiaceae</taxon>
        <taxon>Dichotomopilus</taxon>
    </lineage>
</organism>
<feature type="compositionally biased region" description="Low complexity" evidence="1">
    <location>
        <begin position="29"/>
        <end position="45"/>
    </location>
</feature>
<evidence type="ECO:0000313" key="3">
    <source>
        <dbReference type="Proteomes" id="UP001302676"/>
    </source>
</evidence>
<dbReference type="EMBL" id="MU853615">
    <property type="protein sequence ID" value="KAK4141241.1"/>
    <property type="molecule type" value="Genomic_DNA"/>
</dbReference>
<protein>
    <submittedName>
        <fullName evidence="2">Uncharacterized protein</fullName>
    </submittedName>
</protein>
<gene>
    <name evidence="2" type="ORF">C8A04DRAFT_31218</name>
</gene>
<sequence length="278" mass="29123">MNPNEYPRVAYVPVALLGKEWTDNGGNEGQQNQPPSQPPSQEKNQGTPKQPDMGIQALYKNLFSNLAKKKYHQADGSKLPVNPSTAASFHLPQGPQQQNPPTFQPPQQPALLSPLNPPFGPPTGLFGSPTGFSGSAVAPVAPPTGPFPWPYGPQGSSMTMSSAQFLGAYPPSIPCHTTAPNSLQPQNPGFMDFGHPLFPSFSGWQPQGGGLTPQQYQAGLAPHLGLTPHHQGPGPTLPTMPSFPQPNAAGQGLGSLSQQGQAQDGNYQGAGEEQGGSD</sequence>
<dbReference type="RefSeq" id="XP_062634612.1">
    <property type="nucleotide sequence ID" value="XM_062781676.1"/>
</dbReference>
<feature type="region of interest" description="Disordered" evidence="1">
    <location>
        <begin position="74"/>
        <end position="114"/>
    </location>
</feature>
<evidence type="ECO:0000256" key="1">
    <source>
        <dbReference type="SAM" id="MobiDB-lite"/>
    </source>
</evidence>
<proteinExistence type="predicted"/>
<dbReference type="GeneID" id="87818289"/>
<feature type="region of interest" description="Disordered" evidence="1">
    <location>
        <begin position="222"/>
        <end position="278"/>
    </location>
</feature>
<feature type="region of interest" description="Disordered" evidence="1">
    <location>
        <begin position="17"/>
        <end position="55"/>
    </location>
</feature>
<keyword evidence="3" id="KW-1185">Reference proteome</keyword>
<evidence type="ECO:0000313" key="2">
    <source>
        <dbReference type="EMBL" id="KAK4141241.1"/>
    </source>
</evidence>
<reference evidence="2" key="2">
    <citation type="submission" date="2023-05" db="EMBL/GenBank/DDBJ databases">
        <authorList>
            <consortium name="Lawrence Berkeley National Laboratory"/>
            <person name="Steindorff A."/>
            <person name="Hensen N."/>
            <person name="Bonometti L."/>
            <person name="Westerberg I."/>
            <person name="Brannstrom I.O."/>
            <person name="Guillou S."/>
            <person name="Cros-Aarteil S."/>
            <person name="Calhoun S."/>
            <person name="Haridas S."/>
            <person name="Kuo A."/>
            <person name="Mondo S."/>
            <person name="Pangilinan J."/>
            <person name="Riley R."/>
            <person name="Labutti K."/>
            <person name="Andreopoulos B."/>
            <person name="Lipzen A."/>
            <person name="Chen C."/>
            <person name="Yanf M."/>
            <person name="Daum C."/>
            <person name="Ng V."/>
            <person name="Clum A."/>
            <person name="Ohm R."/>
            <person name="Martin F."/>
            <person name="Silar P."/>
            <person name="Natvig D."/>
            <person name="Lalanne C."/>
            <person name="Gautier V."/>
            <person name="Ament-Velasquez S.L."/>
            <person name="Kruys A."/>
            <person name="Hutchinson M.I."/>
            <person name="Powell A.J."/>
            <person name="Barry K."/>
            <person name="Miller A.N."/>
            <person name="Grigoriev I.V."/>
            <person name="Debuchy R."/>
            <person name="Gladieux P."/>
            <person name="Thoren M.H."/>
            <person name="Johannesson H."/>
        </authorList>
    </citation>
    <scope>NUCLEOTIDE SEQUENCE</scope>
    <source>
        <strain evidence="2">CBS 141.50</strain>
    </source>
</reference>
<dbReference type="Proteomes" id="UP001302676">
    <property type="component" value="Unassembled WGS sequence"/>
</dbReference>
<accession>A0AAN6V0F8</accession>
<feature type="compositionally biased region" description="Low complexity" evidence="1">
    <location>
        <begin position="248"/>
        <end position="263"/>
    </location>
</feature>
<comment type="caution">
    <text evidence="2">The sequence shown here is derived from an EMBL/GenBank/DDBJ whole genome shotgun (WGS) entry which is preliminary data.</text>
</comment>
<name>A0AAN6V0F8_9PEZI</name>